<evidence type="ECO:0000313" key="10">
    <source>
        <dbReference type="Proteomes" id="UP000008837"/>
    </source>
</evidence>
<feature type="domain" description="DNA ligase OB-like" evidence="8">
    <location>
        <begin position="264"/>
        <end position="334"/>
    </location>
</feature>
<keyword evidence="3" id="KW-0235">DNA replication</keyword>
<dbReference type="Pfam" id="PF14743">
    <property type="entry name" value="DNA_ligase_OB_2"/>
    <property type="match status" value="1"/>
</dbReference>
<dbReference type="RefSeq" id="XP_001729559.1">
    <property type="nucleotide sequence ID" value="XM_001729507.1"/>
</dbReference>
<dbReference type="OMA" id="YWVSEKL"/>
<dbReference type="GO" id="GO:0005524">
    <property type="term" value="F:ATP binding"/>
    <property type="evidence" value="ECO:0007669"/>
    <property type="project" value="InterPro"/>
</dbReference>
<dbReference type="InterPro" id="IPR050326">
    <property type="entry name" value="NAD_dep_DNA_ligaseB"/>
</dbReference>
<feature type="compositionally biased region" description="Polar residues" evidence="6">
    <location>
        <begin position="1"/>
        <end position="21"/>
    </location>
</feature>
<dbReference type="InParanoid" id="A8Q7S3"/>
<name>A8Q7S3_MALGO</name>
<comment type="caution">
    <text evidence="9">The sequence shown here is derived from an EMBL/GenBank/DDBJ whole genome shotgun (WGS) entry which is preliminary data.</text>
</comment>
<dbReference type="SUPFAM" id="SSF50249">
    <property type="entry name" value="Nucleic acid-binding proteins"/>
    <property type="match status" value="1"/>
</dbReference>
<evidence type="ECO:0000256" key="6">
    <source>
        <dbReference type="SAM" id="MobiDB-lite"/>
    </source>
</evidence>
<feature type="domain" description="ATP-dependent DNA ligase family profile" evidence="7">
    <location>
        <begin position="75"/>
        <end position="249"/>
    </location>
</feature>
<keyword evidence="10" id="KW-1185">Reference proteome</keyword>
<sequence>MPSTLTPTKRTPSKPGSSSLSDDALELCDAPMKRQRPASFSTGLSPDRSAHRKTRVPLLLANAWPSNLLDTTDSMQKDPTGWWISEKLDGVRAWWDGHHLWSRNGQVWNAPPWFLHALPRDIVLDGELWIGRGLFEYTSGICRAGHGSTSDEWQKVKFMVFDAPDNASTEPVEQRWDRLRVLFPTAHLGRTSSLEGGHVYMVEQVACDGREHLQSLVQQVLSVGGEGVMLRAPFSVYERRRSSSLYKWKPTLDAEARIVGYEDGQKGMAGFVGSFVCESYNDEYASETHRFRVGSGLTDALRRHPPPIGTIIRYQYGGMGSQGLPRFPRYVGIRSDM</sequence>
<dbReference type="InterPro" id="IPR012340">
    <property type="entry name" value="NA-bd_OB-fold"/>
</dbReference>
<dbReference type="CDD" id="cd07896">
    <property type="entry name" value="Adenylation_kDNA_ligase_like"/>
    <property type="match status" value="1"/>
</dbReference>
<gene>
    <name evidence="9" type="ORF">MGL_3103</name>
</gene>
<dbReference type="NCBIfam" id="NF006592">
    <property type="entry name" value="PRK09125.1"/>
    <property type="match status" value="1"/>
</dbReference>
<evidence type="ECO:0000313" key="9">
    <source>
        <dbReference type="EMBL" id="EDP42345.1"/>
    </source>
</evidence>
<dbReference type="STRING" id="425265.A8Q7S3"/>
<evidence type="ECO:0000256" key="1">
    <source>
        <dbReference type="ARBA" id="ARBA00001968"/>
    </source>
</evidence>
<dbReference type="InterPro" id="IPR029319">
    <property type="entry name" value="DNA_ligase_OB"/>
</dbReference>
<dbReference type="EMBL" id="AAYY01000011">
    <property type="protein sequence ID" value="EDP42345.1"/>
    <property type="molecule type" value="Genomic_DNA"/>
</dbReference>
<evidence type="ECO:0000256" key="2">
    <source>
        <dbReference type="ARBA" id="ARBA00022598"/>
    </source>
</evidence>
<feature type="region of interest" description="Disordered" evidence="6">
    <location>
        <begin position="1"/>
        <end position="28"/>
    </location>
</feature>
<evidence type="ECO:0008006" key="11">
    <source>
        <dbReference type="Google" id="ProtNLM"/>
    </source>
</evidence>
<evidence type="ECO:0000256" key="5">
    <source>
        <dbReference type="ARBA" id="ARBA00023204"/>
    </source>
</evidence>
<comment type="cofactor">
    <cofactor evidence="1">
        <name>a divalent metal cation</name>
        <dbReference type="ChEBI" id="CHEBI:60240"/>
    </cofactor>
</comment>
<protein>
    <recommendedName>
        <fullName evidence="11">ATP-dependent DNA ligase family profile domain-containing protein</fullName>
    </recommendedName>
</protein>
<evidence type="ECO:0000256" key="4">
    <source>
        <dbReference type="ARBA" id="ARBA00022763"/>
    </source>
</evidence>
<dbReference type="GO" id="GO:0006310">
    <property type="term" value="P:DNA recombination"/>
    <property type="evidence" value="ECO:0007669"/>
    <property type="project" value="InterPro"/>
</dbReference>
<reference evidence="9 10" key="1">
    <citation type="journal article" date="2007" name="Proc. Natl. Acad. Sci. U.S.A.">
        <title>Dandruff-associated Malassezia genomes reveal convergent and divergent virulence traits shared with plant and human fungal pathogens.</title>
        <authorList>
            <person name="Xu J."/>
            <person name="Saunders C.W."/>
            <person name="Hu P."/>
            <person name="Grant R.A."/>
            <person name="Boekhout T."/>
            <person name="Kuramae E.E."/>
            <person name="Kronstad J.W."/>
            <person name="Deangelis Y.M."/>
            <person name="Reeder N.L."/>
            <person name="Johnstone K.R."/>
            <person name="Leland M."/>
            <person name="Fieno A.M."/>
            <person name="Begley W.M."/>
            <person name="Sun Y."/>
            <person name="Lacey M.P."/>
            <person name="Chaudhary T."/>
            <person name="Keough T."/>
            <person name="Chu L."/>
            <person name="Sears R."/>
            <person name="Yuan B."/>
            <person name="Dawson T.L.Jr."/>
        </authorList>
    </citation>
    <scope>NUCLEOTIDE SEQUENCE [LARGE SCALE GENOMIC DNA]</scope>
    <source>
        <strain evidence="10">ATCC MYA-4612 / CBS 7966</strain>
    </source>
</reference>
<proteinExistence type="predicted"/>
<keyword evidence="2" id="KW-0436">Ligase</keyword>
<dbReference type="KEGG" id="mgl:MGL_3103"/>
<dbReference type="AlphaFoldDB" id="A8Q7S3"/>
<dbReference type="Gene3D" id="3.30.1490.70">
    <property type="match status" value="1"/>
</dbReference>
<dbReference type="GeneID" id="5853865"/>
<dbReference type="SUPFAM" id="SSF56091">
    <property type="entry name" value="DNA ligase/mRNA capping enzyme, catalytic domain"/>
    <property type="match status" value="1"/>
</dbReference>
<dbReference type="PANTHER" id="PTHR47810">
    <property type="entry name" value="DNA LIGASE"/>
    <property type="match status" value="1"/>
</dbReference>
<dbReference type="Gene3D" id="2.40.50.140">
    <property type="entry name" value="Nucleic acid-binding proteins"/>
    <property type="match status" value="1"/>
</dbReference>
<evidence type="ECO:0000259" key="8">
    <source>
        <dbReference type="Pfam" id="PF14743"/>
    </source>
</evidence>
<dbReference type="GO" id="GO:0006260">
    <property type="term" value="P:DNA replication"/>
    <property type="evidence" value="ECO:0007669"/>
    <property type="project" value="UniProtKB-KW"/>
</dbReference>
<dbReference type="Pfam" id="PF01068">
    <property type="entry name" value="DNA_ligase_A_M"/>
    <property type="match status" value="1"/>
</dbReference>
<evidence type="ECO:0000259" key="7">
    <source>
        <dbReference type="Pfam" id="PF01068"/>
    </source>
</evidence>
<keyword evidence="5" id="KW-0234">DNA repair</keyword>
<dbReference type="GO" id="GO:0006281">
    <property type="term" value="P:DNA repair"/>
    <property type="evidence" value="ECO:0007669"/>
    <property type="project" value="UniProtKB-KW"/>
</dbReference>
<dbReference type="Gene3D" id="3.30.470.30">
    <property type="entry name" value="DNA ligase/mRNA capping enzyme"/>
    <property type="match status" value="1"/>
</dbReference>
<keyword evidence="4" id="KW-0227">DNA damage</keyword>
<dbReference type="CDD" id="cd08041">
    <property type="entry name" value="OBF_kDNA_ligase_like"/>
    <property type="match status" value="1"/>
</dbReference>
<dbReference type="InterPro" id="IPR012310">
    <property type="entry name" value="DNA_ligase_ATP-dep_cent"/>
</dbReference>
<accession>A8Q7S3</accession>
<dbReference type="OrthoDB" id="411785at2759"/>
<dbReference type="GO" id="GO:0003910">
    <property type="term" value="F:DNA ligase (ATP) activity"/>
    <property type="evidence" value="ECO:0007669"/>
    <property type="project" value="InterPro"/>
</dbReference>
<dbReference type="Proteomes" id="UP000008837">
    <property type="component" value="Unassembled WGS sequence"/>
</dbReference>
<organism evidence="9 10">
    <name type="scientific">Malassezia globosa (strain ATCC MYA-4612 / CBS 7966)</name>
    <name type="common">Dandruff-associated fungus</name>
    <dbReference type="NCBI Taxonomy" id="425265"/>
    <lineage>
        <taxon>Eukaryota</taxon>
        <taxon>Fungi</taxon>
        <taxon>Dikarya</taxon>
        <taxon>Basidiomycota</taxon>
        <taxon>Ustilaginomycotina</taxon>
        <taxon>Malasseziomycetes</taxon>
        <taxon>Malasseziales</taxon>
        <taxon>Malasseziaceae</taxon>
        <taxon>Malassezia</taxon>
    </lineage>
</organism>
<evidence type="ECO:0000256" key="3">
    <source>
        <dbReference type="ARBA" id="ARBA00022705"/>
    </source>
</evidence>
<dbReference type="VEuPathDB" id="FungiDB:MGL_3103"/>
<dbReference type="PANTHER" id="PTHR47810:SF1">
    <property type="entry name" value="DNA LIGASE B"/>
    <property type="match status" value="1"/>
</dbReference>